<feature type="transmembrane region" description="Helical" evidence="9">
    <location>
        <begin position="308"/>
        <end position="335"/>
    </location>
</feature>
<keyword evidence="3 9" id="KW-0813">Transport</keyword>
<feature type="domain" description="ABC transmembrane type-1" evidence="10">
    <location>
        <begin position="308"/>
        <end position="489"/>
    </location>
</feature>
<feature type="transmembrane region" description="Helical" evidence="9">
    <location>
        <begin position="475"/>
        <end position="494"/>
    </location>
</feature>
<dbReference type="SUPFAM" id="SSF161098">
    <property type="entry name" value="MetI-like"/>
    <property type="match status" value="1"/>
</dbReference>
<dbReference type="SMART" id="SM00062">
    <property type="entry name" value="PBPb"/>
    <property type="match status" value="1"/>
</dbReference>
<dbReference type="InterPro" id="IPR035906">
    <property type="entry name" value="MetI-like_sf"/>
</dbReference>
<name>A0A0R1H6Z6_9LACO</name>
<accession>A0A0R1H6Z6</accession>
<feature type="transmembrane region" description="Helical" evidence="9">
    <location>
        <begin position="373"/>
        <end position="393"/>
    </location>
</feature>
<dbReference type="EMBL" id="AZCV01000001">
    <property type="protein sequence ID" value="KRK38583.1"/>
    <property type="molecule type" value="Genomic_DNA"/>
</dbReference>
<dbReference type="PROSITE" id="PS50928">
    <property type="entry name" value="ABC_TM1"/>
    <property type="match status" value="1"/>
</dbReference>
<dbReference type="PANTHER" id="PTHR30614">
    <property type="entry name" value="MEMBRANE COMPONENT OF AMINO ACID ABC TRANSPORTER"/>
    <property type="match status" value="1"/>
</dbReference>
<dbReference type="GO" id="GO:0043190">
    <property type="term" value="C:ATP-binding cassette (ABC) transporter complex"/>
    <property type="evidence" value="ECO:0007669"/>
    <property type="project" value="InterPro"/>
</dbReference>
<dbReference type="GO" id="GO:0022857">
    <property type="term" value="F:transmembrane transporter activity"/>
    <property type="evidence" value="ECO:0007669"/>
    <property type="project" value="InterPro"/>
</dbReference>
<dbReference type="CDD" id="cd06261">
    <property type="entry name" value="TM_PBP2"/>
    <property type="match status" value="1"/>
</dbReference>
<dbReference type="InterPro" id="IPR000515">
    <property type="entry name" value="MetI-like"/>
</dbReference>
<dbReference type="Gene3D" id="3.40.190.10">
    <property type="entry name" value="Periplasmic binding protein-like II"/>
    <property type="match status" value="2"/>
</dbReference>
<keyword evidence="8 9" id="KW-0472">Membrane</keyword>
<evidence type="ECO:0000313" key="11">
    <source>
        <dbReference type="EMBL" id="KRK38583.1"/>
    </source>
</evidence>
<dbReference type="Pfam" id="PF00497">
    <property type="entry name" value="SBP_bac_3"/>
    <property type="match status" value="1"/>
</dbReference>
<dbReference type="InterPro" id="IPR043429">
    <property type="entry name" value="ArtM/GltK/GlnP/TcyL/YhdX-like"/>
</dbReference>
<evidence type="ECO:0000256" key="6">
    <source>
        <dbReference type="ARBA" id="ARBA00022970"/>
    </source>
</evidence>
<comment type="subcellular location">
    <subcellularLocation>
        <location evidence="1 9">Cell membrane</location>
        <topology evidence="1 9">Multi-pass membrane protein</topology>
    </subcellularLocation>
</comment>
<keyword evidence="5 9" id="KW-0812">Transmembrane</keyword>
<evidence type="ECO:0000256" key="2">
    <source>
        <dbReference type="ARBA" id="ARBA00010072"/>
    </source>
</evidence>
<feature type="transmembrane region" description="Helical" evidence="9">
    <location>
        <begin position="347"/>
        <end position="367"/>
    </location>
</feature>
<dbReference type="AlphaFoldDB" id="A0A0R1H6Z6"/>
<dbReference type="FunFam" id="1.10.3720.10:FF:000033">
    <property type="entry name" value="Polar amino acid ABC transporter permease"/>
    <property type="match status" value="1"/>
</dbReference>
<evidence type="ECO:0000256" key="8">
    <source>
        <dbReference type="ARBA" id="ARBA00023136"/>
    </source>
</evidence>
<comment type="similarity">
    <text evidence="2">Belongs to the binding-protein-dependent transport system permease family. HisMQ subfamily.</text>
</comment>
<dbReference type="InterPro" id="IPR010065">
    <property type="entry name" value="AA_ABC_transptr_permease_3TM"/>
</dbReference>
<dbReference type="SUPFAM" id="SSF53850">
    <property type="entry name" value="Periplasmic binding protein-like II"/>
    <property type="match status" value="1"/>
</dbReference>
<dbReference type="Proteomes" id="UP000050909">
    <property type="component" value="Unassembled WGS sequence"/>
</dbReference>
<reference evidence="11 12" key="1">
    <citation type="journal article" date="2015" name="Genome Announc.">
        <title>Expanding the biotechnology potential of lactobacilli through comparative genomics of 213 strains and associated genera.</title>
        <authorList>
            <person name="Sun Z."/>
            <person name="Harris H.M."/>
            <person name="McCann A."/>
            <person name="Guo C."/>
            <person name="Argimon S."/>
            <person name="Zhang W."/>
            <person name="Yang X."/>
            <person name="Jeffery I.B."/>
            <person name="Cooney J.C."/>
            <person name="Kagawa T.F."/>
            <person name="Liu W."/>
            <person name="Song Y."/>
            <person name="Salvetti E."/>
            <person name="Wrobel A."/>
            <person name="Rasinkangas P."/>
            <person name="Parkhill J."/>
            <person name="Rea M.C."/>
            <person name="O'Sullivan O."/>
            <person name="Ritari J."/>
            <person name="Douillard F.P."/>
            <person name="Paul Ross R."/>
            <person name="Yang R."/>
            <person name="Briner A.E."/>
            <person name="Felis G.E."/>
            <person name="de Vos W.M."/>
            <person name="Barrangou R."/>
            <person name="Klaenhammer T.R."/>
            <person name="Caufield P.W."/>
            <person name="Cui Y."/>
            <person name="Zhang H."/>
            <person name="O'Toole P.W."/>
        </authorList>
    </citation>
    <scope>NUCLEOTIDE SEQUENCE [LARGE SCALE GENOMIC DNA]</scope>
    <source>
        <strain evidence="11 12">DSM 20534</strain>
    </source>
</reference>
<sequence length="509" mass="55718">MNNNKIGTGVITMKHKKNIFTGIIISFIAMISLAIGLGIQVNQVNASTVAEIKAKGEIVMGTSPDYPPYEFIATVDGKQKAIGMDISIGERFAKDLGVKLVIKQMDFDSLLVGLETGKIDFSISGLTPTNERKKSADFSKVYYQADQYFVVNKNDKKLYKNFHSLAEKKIGVQTGSLQLKLAKEQMPQAKLTQMTKITDLILALKSHKTDALLMESTVAIAYAAHDDNLAYIKSGLVQGSDMEGTAIAFPKNSPELVAAANKTIDQIHEKDSITKYLADAGDYLKPAAKKENSWLIVAKYWKYFANGLGYTILVTVVSAIFGVVLGILFALLRLVNSKFVNNIVKAIVEFIRGTPLMIQLMFVYFGLSKMLNVDISPLLAGFIAVSINSAAYVSEIIRGGINSVDAGQGEAARSLGLSKKEAMQSIILPQAIKNIWPALGNEFISLIKETSIVSIIGVSDLIFQLRAVQAATYQGIIPIVIAMLIYFIITYGLSKLLNFYERRMNHGNN</sequence>
<evidence type="ECO:0000256" key="4">
    <source>
        <dbReference type="ARBA" id="ARBA00022475"/>
    </source>
</evidence>
<feature type="transmembrane region" description="Helical" evidence="9">
    <location>
        <begin position="20"/>
        <end position="39"/>
    </location>
</feature>
<dbReference type="Gene3D" id="1.10.3720.10">
    <property type="entry name" value="MetI-like"/>
    <property type="match status" value="1"/>
</dbReference>
<evidence type="ECO:0000256" key="9">
    <source>
        <dbReference type="RuleBase" id="RU363032"/>
    </source>
</evidence>
<dbReference type="GO" id="GO:0006865">
    <property type="term" value="P:amino acid transport"/>
    <property type="evidence" value="ECO:0007669"/>
    <property type="project" value="UniProtKB-KW"/>
</dbReference>
<keyword evidence="7 9" id="KW-1133">Transmembrane helix</keyword>
<dbReference type="PANTHER" id="PTHR30614:SF20">
    <property type="entry name" value="GLUTAMINE TRANSPORT SYSTEM PERMEASE PROTEIN GLNP"/>
    <property type="match status" value="1"/>
</dbReference>
<keyword evidence="4" id="KW-1003">Cell membrane</keyword>
<organism evidence="11 12">
    <name type="scientific">Amylolactobacillus amylotrophicus DSM 20534</name>
    <dbReference type="NCBI Taxonomy" id="1423722"/>
    <lineage>
        <taxon>Bacteria</taxon>
        <taxon>Bacillati</taxon>
        <taxon>Bacillota</taxon>
        <taxon>Bacilli</taxon>
        <taxon>Lactobacillales</taxon>
        <taxon>Lactobacillaceae</taxon>
        <taxon>Amylolactobacillus</taxon>
    </lineage>
</organism>
<evidence type="ECO:0000313" key="12">
    <source>
        <dbReference type="Proteomes" id="UP000050909"/>
    </source>
</evidence>
<evidence type="ECO:0000256" key="1">
    <source>
        <dbReference type="ARBA" id="ARBA00004651"/>
    </source>
</evidence>
<gene>
    <name evidence="11" type="ORF">FC62_GL000270</name>
</gene>
<keyword evidence="6" id="KW-0029">Amino-acid transport</keyword>
<evidence type="ECO:0000256" key="7">
    <source>
        <dbReference type="ARBA" id="ARBA00022989"/>
    </source>
</evidence>
<keyword evidence="12" id="KW-1185">Reference proteome</keyword>
<evidence type="ECO:0000256" key="3">
    <source>
        <dbReference type="ARBA" id="ARBA00022448"/>
    </source>
</evidence>
<dbReference type="NCBIfam" id="TIGR01726">
    <property type="entry name" value="HEQRo_perm_3TM"/>
    <property type="match status" value="1"/>
</dbReference>
<proteinExistence type="inferred from homology"/>
<evidence type="ECO:0000259" key="10">
    <source>
        <dbReference type="PROSITE" id="PS50928"/>
    </source>
</evidence>
<dbReference type="Pfam" id="PF00528">
    <property type="entry name" value="BPD_transp_1"/>
    <property type="match status" value="1"/>
</dbReference>
<dbReference type="InterPro" id="IPR001638">
    <property type="entry name" value="Solute-binding_3/MltF_N"/>
</dbReference>
<evidence type="ECO:0000256" key="5">
    <source>
        <dbReference type="ARBA" id="ARBA00022692"/>
    </source>
</evidence>
<protein>
    <submittedName>
        <fullName evidence="11">Amino ABC transporter, permease, 3-TM region, His Glu Gln Arg opine family domain protein</fullName>
    </submittedName>
</protein>
<comment type="caution">
    <text evidence="11">The sequence shown here is derived from an EMBL/GenBank/DDBJ whole genome shotgun (WGS) entry which is preliminary data.</text>
</comment>
<dbReference type="PATRIC" id="fig|1423722.3.peg.274"/>